<dbReference type="Proteomes" id="UP000301309">
    <property type="component" value="Unassembled WGS sequence"/>
</dbReference>
<evidence type="ECO:0000256" key="3">
    <source>
        <dbReference type="ARBA" id="ARBA00022553"/>
    </source>
</evidence>
<dbReference type="SMART" id="SM00825">
    <property type="entry name" value="PKS_KS"/>
    <property type="match status" value="1"/>
</dbReference>
<name>A0A4D4L6U4_STRVO</name>
<reference evidence="11 12" key="1">
    <citation type="journal article" date="2020" name="Int. J. Syst. Evol. Microbiol.">
        <title>Reclassification of Streptomyces castelarensis and Streptomyces sporoclivatus as later heterotypic synonyms of Streptomyces antimycoticus.</title>
        <authorList>
            <person name="Komaki H."/>
            <person name="Tamura T."/>
        </authorList>
    </citation>
    <scope>NUCLEOTIDE SEQUENCE [LARGE SCALE GENOMIC DNA]</scope>
    <source>
        <strain evidence="11 12">NBRC 13459</strain>
    </source>
</reference>
<dbReference type="EMBL" id="BJHW01000001">
    <property type="protein sequence ID" value="GDY53739.1"/>
    <property type="molecule type" value="Genomic_DNA"/>
</dbReference>
<dbReference type="Pfam" id="PF00698">
    <property type="entry name" value="Acyl_transf_1"/>
    <property type="match status" value="1"/>
</dbReference>
<dbReference type="SUPFAM" id="SSF51735">
    <property type="entry name" value="NAD(P)-binding Rossmann-fold domains"/>
    <property type="match status" value="2"/>
</dbReference>
<dbReference type="GO" id="GO:0006633">
    <property type="term" value="P:fatty acid biosynthetic process"/>
    <property type="evidence" value="ECO:0007669"/>
    <property type="project" value="TreeGrafter"/>
</dbReference>
<feature type="region of interest" description="N-terminal hotdog fold" evidence="7">
    <location>
        <begin position="726"/>
        <end position="851"/>
    </location>
</feature>
<keyword evidence="2" id="KW-0596">Phosphopantetheine</keyword>
<dbReference type="Gene3D" id="3.40.50.11460">
    <property type="match status" value="1"/>
</dbReference>
<dbReference type="InterPro" id="IPR016036">
    <property type="entry name" value="Malonyl_transacylase_ACP-bd"/>
</dbReference>
<dbReference type="CDD" id="cd00833">
    <property type="entry name" value="PKS"/>
    <property type="match status" value="1"/>
</dbReference>
<dbReference type="InterPro" id="IPR055123">
    <property type="entry name" value="SpnB-like_Rossmann"/>
</dbReference>
<dbReference type="InterPro" id="IPR049900">
    <property type="entry name" value="PKS_mFAS_DH"/>
</dbReference>
<dbReference type="InterPro" id="IPR050091">
    <property type="entry name" value="PKS_NRPS_Biosynth_Enz"/>
</dbReference>
<feature type="active site" description="Proton acceptor; for dehydratase activity" evidence="7">
    <location>
        <position position="758"/>
    </location>
</feature>
<evidence type="ECO:0000256" key="1">
    <source>
        <dbReference type="ARBA" id="ARBA00004792"/>
    </source>
</evidence>
<dbReference type="InterPro" id="IPR014043">
    <property type="entry name" value="Acyl_transferase_dom"/>
</dbReference>
<dbReference type="PANTHER" id="PTHR43775:SF51">
    <property type="entry name" value="INACTIVE PHENOLPHTHIOCEROL SYNTHESIS POLYKETIDE SYNTHASE TYPE I PKS1-RELATED"/>
    <property type="match status" value="1"/>
</dbReference>
<dbReference type="Pfam" id="PF22953">
    <property type="entry name" value="SpnB_Rossmann"/>
    <property type="match status" value="1"/>
</dbReference>
<dbReference type="SMART" id="SM00826">
    <property type="entry name" value="PKS_DH"/>
    <property type="match status" value="1"/>
</dbReference>
<dbReference type="SUPFAM" id="SSF53901">
    <property type="entry name" value="Thiolase-like"/>
    <property type="match status" value="2"/>
</dbReference>
<accession>A0A4D4L6U4</accession>
<dbReference type="CDD" id="cd08956">
    <property type="entry name" value="KR_3_FAS_SDR_x"/>
    <property type="match status" value="1"/>
</dbReference>
<dbReference type="InterPro" id="IPR001227">
    <property type="entry name" value="Ac_transferase_dom_sf"/>
</dbReference>
<dbReference type="Pfam" id="PF02801">
    <property type="entry name" value="Ketoacyl-synt_C"/>
    <property type="match status" value="1"/>
</dbReference>
<dbReference type="Pfam" id="PF21089">
    <property type="entry name" value="PKS_DH_N"/>
    <property type="match status" value="1"/>
</dbReference>
<gene>
    <name evidence="11" type="ORF">SVIO_043620</name>
</gene>
<dbReference type="InterPro" id="IPR032821">
    <property type="entry name" value="PKS_assoc"/>
</dbReference>
<evidence type="ECO:0008006" key="13">
    <source>
        <dbReference type="Google" id="ProtNLM"/>
    </source>
</evidence>
<feature type="domain" description="Ketosynthase family 3 (KS3)" evidence="9">
    <location>
        <begin position="1"/>
        <end position="258"/>
    </location>
</feature>
<feature type="domain" description="PKS/mFAS DH" evidence="10">
    <location>
        <begin position="726"/>
        <end position="1002"/>
    </location>
</feature>
<dbReference type="InterPro" id="IPR042104">
    <property type="entry name" value="PKS_dehydratase_sf"/>
</dbReference>
<protein>
    <recommendedName>
        <fullName evidence="13">Carrier domain-containing protein</fullName>
    </recommendedName>
</protein>
<dbReference type="SMART" id="SM00822">
    <property type="entry name" value="PKS_KR"/>
    <property type="match status" value="1"/>
</dbReference>
<dbReference type="Pfam" id="PF00109">
    <property type="entry name" value="ketoacyl-synt"/>
    <property type="match status" value="1"/>
</dbReference>
<evidence type="ECO:0000313" key="12">
    <source>
        <dbReference type="Proteomes" id="UP000301309"/>
    </source>
</evidence>
<dbReference type="InterPro" id="IPR016039">
    <property type="entry name" value="Thiolase-like"/>
</dbReference>
<dbReference type="InterPro" id="IPR036291">
    <property type="entry name" value="NAD(P)-bd_dom_sf"/>
</dbReference>
<dbReference type="InterPro" id="IPR013968">
    <property type="entry name" value="PKS_KR"/>
</dbReference>
<evidence type="ECO:0000256" key="8">
    <source>
        <dbReference type="SAM" id="MobiDB-lite"/>
    </source>
</evidence>
<dbReference type="Gene3D" id="3.40.366.10">
    <property type="entry name" value="Malonyl-Coenzyme A Acyl Carrier Protein, domain 2"/>
    <property type="match status" value="1"/>
</dbReference>
<dbReference type="Pfam" id="PF16197">
    <property type="entry name" value="KAsynt_C_assoc"/>
    <property type="match status" value="1"/>
</dbReference>
<comment type="pathway">
    <text evidence="1">Antibiotic biosynthesis.</text>
</comment>
<dbReference type="InterPro" id="IPR016035">
    <property type="entry name" value="Acyl_Trfase/lysoPLipase"/>
</dbReference>
<dbReference type="SUPFAM" id="SSF55048">
    <property type="entry name" value="Probable ACP-binding domain of malonyl-CoA ACP transacylase"/>
    <property type="match status" value="1"/>
</dbReference>
<evidence type="ECO:0000256" key="5">
    <source>
        <dbReference type="ARBA" id="ARBA00023268"/>
    </source>
</evidence>
<evidence type="ECO:0000259" key="10">
    <source>
        <dbReference type="PROSITE" id="PS52019"/>
    </source>
</evidence>
<dbReference type="Gene3D" id="3.10.129.110">
    <property type="entry name" value="Polyketide synthase dehydratase"/>
    <property type="match status" value="1"/>
</dbReference>
<sequence length="1378" mass="141992">MDTACSSSLVALHWAMQALRSGECTMALAGGVTVMATPGTFVGFSRQGGLSADGRCKAFSADADGTGWAEGAGMLLVERLSDARRNGHPVLAVVRGSAVNQDGASNGLTAPNGPSQQRVIRQALAAAGLSADDVDAVEAHGTGTTLGDPIEAQALLATYGQERDAERPLLLGSIKSNMGHTQAAAGVAGIMKMVLAMRHGVLPKTLHADEPSPHVDWSAGAVSLLTEQAEWPDTGRPRRAGVSSFGISGTNVHTIIEQAPVVAEEAPAAPSGAVAPGVVPWVLSGRSAAALRAQAERLVAHAADRPELGAVDLGYSLATGRSAFDHRAVVVAGDREGLLTALGALAEGRRAAALVQGSVAGGKVAFLFTGQGSQRLGMGRELYDAYPVFAEALDAVCAELDPHLARPLRDVVFGDDAEALDQTGFTQPALFAVEVALFRLVEAWGLRPDFLSGHSIGELAAAHVAGVLSLADAARLVAARGRLMQELAEGGAMIAVQASEDEVTPLLTERVSIAALNGPTSVVIAGDEDAALEIAAGFEARGRKTKRLTVSHAFHSPRMDGMLEAFREVAQGLSYEAPKIPIVSNLTGGVVSAEEITSPDFWVRHVRDAVRFLDGVRTLEAQGVSTFVELGPDGVLTAMAQQCVPGEDAAFVSALRKGRAEAETLAKALARAHVRGVAVDWAAVFAGTGAARVELPTYAFQYARYWPELPAVVGGTAGLGLATVDHPLVGAAVPLAGGEGLLLTGRLGLDTHPWLLDHAVMGSVLLPGTAFVELAVRAGDQVGCDQVEELTLEAPLVLPEVGGVQLQLSVGAPDGSGRRAFEVYSRFEDAPADEPWLRHASGALVEGAPAASFDLGVWPPAGATPVELDGLYEGMAGLGLAYGPVFQGLRSAWRVGDEVYAELELPEGARSEAGAFGLHPALLDSALHAVGLGGLIEGEGGARLPFSWSGVSLHAVGASVLRVRLSAVGADAVSLAVADGAGRAVLSVDSLVLRPVSAEQLESARTAYHESLYRVEWTTTPAPADWADGRWAVLGTDVFGLGATAYADLAELGEAVDSGTAPPDQVVVSLTWHGAANQARPAFEDTPEGRRGVHADGAASEAPGVASPARPAFEDRGLGVEPHVSGRGGVGEGPIRAAHDATTQALHLLQSWLADDRFTDSRLVLLTSGSVATEPGEPVTDLAGAAVRGLVRSAQAENPGRLLLIDLDGHDDSRAALPAVLASGEAEVAVREGVLKTPRLARAASTADSAAPAWNPEGTVLVTGASGSLGGLFARHLVAERGVRHLLLVSRRGDQAPGADELTAELAELGAEARWAACDAADRDALAEVLAGVPAEHPLTGVVHTAGVLDDGVIGSLTPSAWPGCCVRRWTRRGICMS</sequence>
<dbReference type="InterPro" id="IPR014031">
    <property type="entry name" value="Ketoacyl_synth_C"/>
</dbReference>
<evidence type="ECO:0000256" key="4">
    <source>
        <dbReference type="ARBA" id="ARBA00022679"/>
    </source>
</evidence>
<keyword evidence="4" id="KW-0808">Transferase</keyword>
<dbReference type="InterPro" id="IPR057326">
    <property type="entry name" value="KR_dom"/>
</dbReference>
<dbReference type="InterPro" id="IPR020841">
    <property type="entry name" value="PKS_Beta-ketoAc_synthase_dom"/>
</dbReference>
<keyword evidence="12" id="KW-1185">Reference proteome</keyword>
<feature type="active site" description="Proton donor; for dehydratase activity" evidence="7">
    <location>
        <position position="924"/>
    </location>
</feature>
<dbReference type="PROSITE" id="PS52019">
    <property type="entry name" value="PKS_MFAS_DH"/>
    <property type="match status" value="1"/>
</dbReference>
<keyword evidence="6" id="KW-0012">Acyltransferase</keyword>
<dbReference type="InterPro" id="IPR049552">
    <property type="entry name" value="PKS_DH_N"/>
</dbReference>
<proteinExistence type="predicted"/>
<comment type="caution">
    <text evidence="11">The sequence shown here is derived from an EMBL/GenBank/DDBJ whole genome shotgun (WGS) entry which is preliminary data.</text>
</comment>
<keyword evidence="5" id="KW-0511">Multifunctional enzyme</keyword>
<dbReference type="InterPro" id="IPR014030">
    <property type="entry name" value="Ketoacyl_synth_N"/>
</dbReference>
<dbReference type="PANTHER" id="PTHR43775">
    <property type="entry name" value="FATTY ACID SYNTHASE"/>
    <property type="match status" value="1"/>
</dbReference>
<organism evidence="11 12">
    <name type="scientific">Streptomyces violaceusniger</name>
    <dbReference type="NCBI Taxonomy" id="68280"/>
    <lineage>
        <taxon>Bacteria</taxon>
        <taxon>Bacillati</taxon>
        <taxon>Actinomycetota</taxon>
        <taxon>Actinomycetes</taxon>
        <taxon>Kitasatosporales</taxon>
        <taxon>Streptomycetaceae</taxon>
        <taxon>Streptomyces</taxon>
        <taxon>Streptomyces violaceusniger group</taxon>
    </lineage>
</organism>
<keyword evidence="3" id="KW-0597">Phosphoprotein</keyword>
<dbReference type="SUPFAM" id="SSF52151">
    <property type="entry name" value="FabD/lysophospholipase-like"/>
    <property type="match status" value="1"/>
</dbReference>
<dbReference type="SMART" id="SM00827">
    <property type="entry name" value="PKS_AT"/>
    <property type="match status" value="1"/>
</dbReference>
<evidence type="ECO:0000256" key="2">
    <source>
        <dbReference type="ARBA" id="ARBA00022450"/>
    </source>
</evidence>
<dbReference type="Gene3D" id="3.30.70.3290">
    <property type="match status" value="1"/>
</dbReference>
<dbReference type="Gene3D" id="3.40.47.10">
    <property type="match status" value="1"/>
</dbReference>
<evidence type="ECO:0000259" key="9">
    <source>
        <dbReference type="PROSITE" id="PS52004"/>
    </source>
</evidence>
<dbReference type="Pfam" id="PF14765">
    <property type="entry name" value="PS-DH"/>
    <property type="match status" value="1"/>
</dbReference>
<dbReference type="GO" id="GO:0004312">
    <property type="term" value="F:fatty acid synthase activity"/>
    <property type="evidence" value="ECO:0007669"/>
    <property type="project" value="TreeGrafter"/>
</dbReference>
<feature type="region of interest" description="C-terminal hotdog fold" evidence="7">
    <location>
        <begin position="863"/>
        <end position="1002"/>
    </location>
</feature>
<evidence type="ECO:0000256" key="6">
    <source>
        <dbReference type="ARBA" id="ARBA00023315"/>
    </source>
</evidence>
<evidence type="ECO:0000256" key="7">
    <source>
        <dbReference type="PROSITE-ProRule" id="PRU01363"/>
    </source>
</evidence>
<dbReference type="InterPro" id="IPR049551">
    <property type="entry name" value="PKS_DH_C"/>
</dbReference>
<dbReference type="Pfam" id="PF08659">
    <property type="entry name" value="KR"/>
    <property type="match status" value="1"/>
</dbReference>
<dbReference type="FunFam" id="3.40.366.10:FF:000002">
    <property type="entry name" value="Probable polyketide synthase 2"/>
    <property type="match status" value="1"/>
</dbReference>
<dbReference type="Gene3D" id="3.40.50.720">
    <property type="entry name" value="NAD(P)-binding Rossmann-like Domain"/>
    <property type="match status" value="1"/>
</dbReference>
<evidence type="ECO:0000313" key="11">
    <source>
        <dbReference type="EMBL" id="GDY53739.1"/>
    </source>
</evidence>
<dbReference type="PROSITE" id="PS52004">
    <property type="entry name" value="KS3_2"/>
    <property type="match status" value="1"/>
</dbReference>
<feature type="region of interest" description="Disordered" evidence="8">
    <location>
        <begin position="1079"/>
        <end position="1133"/>
    </location>
</feature>
<dbReference type="InterPro" id="IPR020807">
    <property type="entry name" value="PKS_DH"/>
</dbReference>